<proteinExistence type="predicted"/>
<dbReference type="InterPro" id="IPR036388">
    <property type="entry name" value="WH-like_DNA-bd_sf"/>
</dbReference>
<dbReference type="GO" id="GO:0003700">
    <property type="term" value="F:DNA-binding transcription factor activity"/>
    <property type="evidence" value="ECO:0007669"/>
    <property type="project" value="InterPro"/>
</dbReference>
<evidence type="ECO:0000256" key="3">
    <source>
        <dbReference type="ARBA" id="ARBA00023163"/>
    </source>
</evidence>
<evidence type="ECO:0000256" key="2">
    <source>
        <dbReference type="ARBA" id="ARBA00023125"/>
    </source>
</evidence>
<dbReference type="Proteomes" id="UP000189933">
    <property type="component" value="Unassembled WGS sequence"/>
</dbReference>
<dbReference type="SMART" id="SM00345">
    <property type="entry name" value="HTH_GNTR"/>
    <property type="match status" value="1"/>
</dbReference>
<dbReference type="InterPro" id="IPR011663">
    <property type="entry name" value="UTRA"/>
</dbReference>
<dbReference type="EMBL" id="FUXM01000045">
    <property type="protein sequence ID" value="SKA24144.1"/>
    <property type="molecule type" value="Genomic_DNA"/>
</dbReference>
<dbReference type="Gene3D" id="1.10.10.10">
    <property type="entry name" value="Winged helix-like DNA-binding domain superfamily/Winged helix DNA-binding domain"/>
    <property type="match status" value="1"/>
</dbReference>
<dbReference type="PROSITE" id="PS50949">
    <property type="entry name" value="HTH_GNTR"/>
    <property type="match status" value="1"/>
</dbReference>
<keyword evidence="1" id="KW-0805">Transcription regulation</keyword>
<dbReference type="Pfam" id="PF07702">
    <property type="entry name" value="UTRA"/>
    <property type="match status" value="1"/>
</dbReference>
<dbReference type="GO" id="GO:0045892">
    <property type="term" value="P:negative regulation of DNA-templated transcription"/>
    <property type="evidence" value="ECO:0007669"/>
    <property type="project" value="TreeGrafter"/>
</dbReference>
<evidence type="ECO:0000313" key="6">
    <source>
        <dbReference type="Proteomes" id="UP000189933"/>
    </source>
</evidence>
<dbReference type="InterPro" id="IPR036390">
    <property type="entry name" value="WH_DNA-bd_sf"/>
</dbReference>
<dbReference type="RefSeq" id="WP_078666467.1">
    <property type="nucleotide sequence ID" value="NZ_FUXM01000045.1"/>
</dbReference>
<dbReference type="FunFam" id="1.10.10.10:FF:000079">
    <property type="entry name" value="GntR family transcriptional regulator"/>
    <property type="match status" value="1"/>
</dbReference>
<sequence>MQVRQDNRPLYLLVKERLEKMIADGSYQAGEQLPPEAELARLFGVSRATLREALRVLEEEGVLTRKQGIGTFVNQPRALVERGIEELFSVTESIEKLGQKAGSIIVGLEQAQADKSMAEALNLPVGAELLKLSRLRTADNKVAVYCIDYIPKIYTERLPENASWDGSLFSLLESQLGIYIEQAIAQIVPINADENMAKLMHIRKNSPLLLLKQIHFDRSGVPIFYCENYFRPDFFNFKVIRKRK</sequence>
<name>A0A1T4S7B2_9FIRM</name>
<dbReference type="SUPFAM" id="SSF46785">
    <property type="entry name" value="Winged helix' DNA-binding domain"/>
    <property type="match status" value="1"/>
</dbReference>
<feature type="domain" description="HTH gntR-type" evidence="4">
    <location>
        <begin position="8"/>
        <end position="76"/>
    </location>
</feature>
<keyword evidence="2" id="KW-0238">DNA-binding</keyword>
<reference evidence="6" key="1">
    <citation type="submission" date="2017-02" db="EMBL/GenBank/DDBJ databases">
        <authorList>
            <person name="Varghese N."/>
            <person name="Submissions S."/>
        </authorList>
    </citation>
    <scope>NUCLEOTIDE SEQUENCE [LARGE SCALE GENOMIC DNA]</scope>
    <source>
        <strain evidence="6">DSM 16521</strain>
    </source>
</reference>
<protein>
    <submittedName>
        <fullName evidence="5">GntR family transcriptional regulator</fullName>
    </submittedName>
</protein>
<dbReference type="SMART" id="SM00866">
    <property type="entry name" value="UTRA"/>
    <property type="match status" value="1"/>
</dbReference>
<evidence type="ECO:0000256" key="1">
    <source>
        <dbReference type="ARBA" id="ARBA00023015"/>
    </source>
</evidence>
<accession>A0A1T4S7B2</accession>
<dbReference type="InterPro" id="IPR028978">
    <property type="entry name" value="Chorismate_lyase_/UTRA_dom_sf"/>
</dbReference>
<dbReference type="PRINTS" id="PR00035">
    <property type="entry name" value="HTHGNTR"/>
</dbReference>
<dbReference type="Gene3D" id="3.40.1410.10">
    <property type="entry name" value="Chorismate lyase-like"/>
    <property type="match status" value="1"/>
</dbReference>
<dbReference type="GO" id="GO:0003677">
    <property type="term" value="F:DNA binding"/>
    <property type="evidence" value="ECO:0007669"/>
    <property type="project" value="UniProtKB-KW"/>
</dbReference>
<keyword evidence="3" id="KW-0804">Transcription</keyword>
<organism evidence="5 6">
    <name type="scientific">Carboxydocella sporoproducens DSM 16521</name>
    <dbReference type="NCBI Taxonomy" id="1121270"/>
    <lineage>
        <taxon>Bacteria</taxon>
        <taxon>Bacillati</taxon>
        <taxon>Bacillota</taxon>
        <taxon>Clostridia</taxon>
        <taxon>Eubacteriales</taxon>
        <taxon>Clostridiales Family XVI. Incertae Sedis</taxon>
        <taxon>Carboxydocella</taxon>
    </lineage>
</organism>
<evidence type="ECO:0000259" key="4">
    <source>
        <dbReference type="PROSITE" id="PS50949"/>
    </source>
</evidence>
<dbReference type="AlphaFoldDB" id="A0A1T4S7B2"/>
<dbReference type="OrthoDB" id="457376at2"/>
<dbReference type="InterPro" id="IPR000524">
    <property type="entry name" value="Tscrpt_reg_HTH_GntR"/>
</dbReference>
<evidence type="ECO:0000313" key="5">
    <source>
        <dbReference type="EMBL" id="SKA24144.1"/>
    </source>
</evidence>
<dbReference type="CDD" id="cd07377">
    <property type="entry name" value="WHTH_GntR"/>
    <property type="match status" value="1"/>
</dbReference>
<dbReference type="PANTHER" id="PTHR44846">
    <property type="entry name" value="MANNOSYL-D-GLYCERATE TRANSPORT/METABOLISM SYSTEM REPRESSOR MNGR-RELATED"/>
    <property type="match status" value="1"/>
</dbReference>
<gene>
    <name evidence="5" type="ORF">SAMN02745885_02494</name>
</gene>
<dbReference type="SUPFAM" id="SSF64288">
    <property type="entry name" value="Chorismate lyase-like"/>
    <property type="match status" value="1"/>
</dbReference>
<dbReference type="Pfam" id="PF00392">
    <property type="entry name" value="GntR"/>
    <property type="match status" value="1"/>
</dbReference>
<dbReference type="InterPro" id="IPR050679">
    <property type="entry name" value="Bact_HTH_transcr_reg"/>
</dbReference>
<keyword evidence="6" id="KW-1185">Reference proteome</keyword>
<dbReference type="PANTHER" id="PTHR44846:SF17">
    <property type="entry name" value="GNTR-FAMILY TRANSCRIPTIONAL REGULATOR"/>
    <property type="match status" value="1"/>
</dbReference>